<dbReference type="SUPFAM" id="SSF82861">
    <property type="entry name" value="Mechanosensitive channel protein MscS (YggB), transmembrane region"/>
    <property type="match status" value="1"/>
</dbReference>
<evidence type="ECO:0000256" key="3">
    <source>
        <dbReference type="ARBA" id="ARBA00022475"/>
    </source>
</evidence>
<dbReference type="EMBL" id="RJVP01000002">
    <property type="protein sequence ID" value="ROH87160.1"/>
    <property type="molecule type" value="Genomic_DNA"/>
</dbReference>
<gene>
    <name evidence="11" type="ORF">ED236_05655</name>
</gene>
<feature type="transmembrane region" description="Helical" evidence="7">
    <location>
        <begin position="93"/>
        <end position="114"/>
    </location>
</feature>
<evidence type="ECO:0000259" key="8">
    <source>
        <dbReference type="Pfam" id="PF00924"/>
    </source>
</evidence>
<keyword evidence="6 7" id="KW-0472">Membrane</keyword>
<dbReference type="Gene3D" id="1.10.287.1260">
    <property type="match status" value="1"/>
</dbReference>
<accession>A0A3N0V2Z9</accession>
<dbReference type="InterPro" id="IPR006685">
    <property type="entry name" value="MscS_channel_2nd"/>
</dbReference>
<dbReference type="PANTHER" id="PTHR30347:SF1">
    <property type="entry name" value="MECHANOSENSITIVE CHANNEL MSCK"/>
    <property type="match status" value="1"/>
</dbReference>
<dbReference type="InterPro" id="IPR023408">
    <property type="entry name" value="MscS_beta-dom_sf"/>
</dbReference>
<dbReference type="AlphaFoldDB" id="A0A3N0V2Z9"/>
<dbReference type="PANTHER" id="PTHR30347">
    <property type="entry name" value="POTASSIUM CHANNEL RELATED"/>
    <property type="match status" value="1"/>
</dbReference>
<feature type="transmembrane region" description="Helical" evidence="7">
    <location>
        <begin position="205"/>
        <end position="224"/>
    </location>
</feature>
<proteinExistence type="inferred from homology"/>
<dbReference type="InterPro" id="IPR049142">
    <property type="entry name" value="MS_channel_1st"/>
</dbReference>
<dbReference type="Gene3D" id="3.30.70.100">
    <property type="match status" value="1"/>
</dbReference>
<dbReference type="SUPFAM" id="SSF82689">
    <property type="entry name" value="Mechanosensitive channel protein MscS (YggB), C-terminal domain"/>
    <property type="match status" value="1"/>
</dbReference>
<dbReference type="GO" id="GO:0005886">
    <property type="term" value="C:plasma membrane"/>
    <property type="evidence" value="ECO:0007669"/>
    <property type="project" value="UniProtKB-SubCell"/>
</dbReference>
<feature type="transmembrane region" description="Helical" evidence="7">
    <location>
        <begin position="63"/>
        <end position="81"/>
    </location>
</feature>
<sequence>MNSEIQLIWQELQADLHTPAMLWQILVIVVSLGLAWSINGLLRAYVVRHARESWKIAIGGINRVLFPLSSQLFVSVGALLLQEWQHTSMLRLASTLLLAMAVIRLVVYALRYIFAPGSWLRTMEHAIAGLIWLILAFQMTGLTQDAIEVMESITFKIGKTQFDVWLVLQAVFIILVTLFVALWLSRMVENRLMASQHLNMNMRVVLTKVVRILFSLLAILMALSAVGLDITLLSVFGGALGVGLGFGLQKIASNYASGFIILLDESIHIGDIVTVQGHYGVVSELRSRYMVLRKLDNTEVIIPNETMVTDLVINHSMTDRKVRVQMAVQVSYETPLEQAMQLMLEAARTQERVLADPEPNVLLKGFADSGIDLLLNVWVADAENGTAALQSAIYMDMWHAFKKHNISIPFPQREVRVLNTAGAAASAIEDAHKEILEK</sequence>
<evidence type="ECO:0000256" key="5">
    <source>
        <dbReference type="ARBA" id="ARBA00022989"/>
    </source>
</evidence>
<dbReference type="InterPro" id="IPR011066">
    <property type="entry name" value="MscS_channel_C_sf"/>
</dbReference>
<dbReference type="InterPro" id="IPR010920">
    <property type="entry name" value="LSM_dom_sf"/>
</dbReference>
<keyword evidence="4 7" id="KW-0812">Transmembrane</keyword>
<dbReference type="RefSeq" id="WP_123236962.1">
    <property type="nucleotide sequence ID" value="NZ_RJVP01000002.1"/>
</dbReference>
<feature type="transmembrane region" description="Helical" evidence="7">
    <location>
        <begin position="126"/>
        <end position="144"/>
    </location>
</feature>
<feature type="transmembrane region" description="Helical" evidence="7">
    <location>
        <begin position="20"/>
        <end position="42"/>
    </location>
</feature>
<evidence type="ECO:0000313" key="12">
    <source>
        <dbReference type="Proteomes" id="UP000275137"/>
    </source>
</evidence>
<dbReference type="SUPFAM" id="SSF50182">
    <property type="entry name" value="Sm-like ribonucleoproteins"/>
    <property type="match status" value="1"/>
</dbReference>
<evidence type="ECO:0000313" key="11">
    <source>
        <dbReference type="EMBL" id="ROH87160.1"/>
    </source>
</evidence>
<evidence type="ECO:0000259" key="10">
    <source>
        <dbReference type="Pfam" id="PF21088"/>
    </source>
</evidence>
<evidence type="ECO:0000256" key="6">
    <source>
        <dbReference type="ARBA" id="ARBA00023136"/>
    </source>
</evidence>
<dbReference type="Pfam" id="PF00924">
    <property type="entry name" value="MS_channel_2nd"/>
    <property type="match status" value="1"/>
</dbReference>
<keyword evidence="12" id="KW-1185">Reference proteome</keyword>
<dbReference type="Pfam" id="PF21082">
    <property type="entry name" value="MS_channel_3rd"/>
    <property type="match status" value="1"/>
</dbReference>
<dbReference type="Pfam" id="PF21088">
    <property type="entry name" value="MS_channel_1st"/>
    <property type="match status" value="1"/>
</dbReference>
<reference evidence="11 12" key="1">
    <citation type="submission" date="2018-10" db="EMBL/GenBank/DDBJ databases">
        <authorList>
            <person name="Chen W.-M."/>
        </authorList>
    </citation>
    <scope>NUCLEOTIDE SEQUENCE [LARGE SCALE GENOMIC DNA]</scope>
    <source>
        <strain evidence="11 12">H-5</strain>
    </source>
</reference>
<feature type="domain" description="Mechanosensitive ion channel MscS C-terminal" evidence="9">
    <location>
        <begin position="325"/>
        <end position="408"/>
    </location>
</feature>
<name>A0A3N0V2Z9_9PROT</name>
<dbReference type="InterPro" id="IPR049278">
    <property type="entry name" value="MS_channel_C"/>
</dbReference>
<keyword evidence="5 7" id="KW-1133">Transmembrane helix</keyword>
<comment type="subcellular location">
    <subcellularLocation>
        <location evidence="1">Cell membrane</location>
        <topology evidence="1">Multi-pass membrane protein</topology>
    </subcellularLocation>
</comment>
<keyword evidence="3" id="KW-1003">Cell membrane</keyword>
<dbReference type="InterPro" id="IPR052702">
    <property type="entry name" value="MscS-like_channel"/>
</dbReference>
<feature type="transmembrane region" description="Helical" evidence="7">
    <location>
        <begin position="230"/>
        <end position="248"/>
    </location>
</feature>
<evidence type="ECO:0000259" key="9">
    <source>
        <dbReference type="Pfam" id="PF21082"/>
    </source>
</evidence>
<comment type="caution">
    <text evidence="11">The sequence shown here is derived from an EMBL/GenBank/DDBJ whole genome shotgun (WGS) entry which is preliminary data.</text>
</comment>
<feature type="transmembrane region" description="Helical" evidence="7">
    <location>
        <begin position="164"/>
        <end position="184"/>
    </location>
</feature>
<organism evidence="11 12">
    <name type="scientific">Pseudomethylobacillus aquaticus</name>
    <dbReference type="NCBI Taxonomy" id="2676064"/>
    <lineage>
        <taxon>Bacteria</taxon>
        <taxon>Pseudomonadati</taxon>
        <taxon>Pseudomonadota</taxon>
        <taxon>Betaproteobacteria</taxon>
        <taxon>Nitrosomonadales</taxon>
        <taxon>Methylophilaceae</taxon>
        <taxon>Pseudomethylobacillus</taxon>
    </lineage>
</organism>
<dbReference type="Gene3D" id="2.30.30.60">
    <property type="match status" value="1"/>
</dbReference>
<dbReference type="GO" id="GO:0008381">
    <property type="term" value="F:mechanosensitive monoatomic ion channel activity"/>
    <property type="evidence" value="ECO:0007669"/>
    <property type="project" value="UniProtKB-ARBA"/>
</dbReference>
<protein>
    <submittedName>
        <fullName evidence="11">Mechanosensitive ion channel protein MscS</fullName>
    </submittedName>
</protein>
<comment type="similarity">
    <text evidence="2">Belongs to the MscS (TC 1.A.23) family.</text>
</comment>
<evidence type="ECO:0000256" key="4">
    <source>
        <dbReference type="ARBA" id="ARBA00022692"/>
    </source>
</evidence>
<dbReference type="Proteomes" id="UP000275137">
    <property type="component" value="Unassembled WGS sequence"/>
</dbReference>
<evidence type="ECO:0000256" key="7">
    <source>
        <dbReference type="SAM" id="Phobius"/>
    </source>
</evidence>
<evidence type="ECO:0000256" key="2">
    <source>
        <dbReference type="ARBA" id="ARBA00008017"/>
    </source>
</evidence>
<evidence type="ECO:0000256" key="1">
    <source>
        <dbReference type="ARBA" id="ARBA00004651"/>
    </source>
</evidence>
<feature type="domain" description="Mechanosensitive ion channel transmembrane helices 2/3" evidence="10">
    <location>
        <begin position="208"/>
        <end position="249"/>
    </location>
</feature>
<feature type="domain" description="Mechanosensitive ion channel MscS" evidence="8">
    <location>
        <begin position="251"/>
        <end position="316"/>
    </location>
</feature>
<dbReference type="InterPro" id="IPR011014">
    <property type="entry name" value="MscS_channel_TM-2"/>
</dbReference>